<keyword evidence="2" id="KW-0326">Glycosidase</keyword>
<accession>A0A563F2E9</accession>
<dbReference type="InterPro" id="IPR036452">
    <property type="entry name" value="Ribo_hydro-like"/>
</dbReference>
<dbReference type="AlphaFoldDB" id="A0A563F2E9"/>
<dbReference type="RefSeq" id="WP_146349945.1">
    <property type="nucleotide sequence ID" value="NZ_VOBR01000003.1"/>
</dbReference>
<feature type="compositionally biased region" description="Basic and acidic residues" evidence="3">
    <location>
        <begin position="65"/>
        <end position="85"/>
    </location>
</feature>
<protein>
    <submittedName>
        <fullName evidence="5">Nucleoside hydrolase</fullName>
    </submittedName>
</protein>
<evidence type="ECO:0000313" key="6">
    <source>
        <dbReference type="Proteomes" id="UP000316639"/>
    </source>
</evidence>
<comment type="caution">
    <text evidence="5">The sequence shown here is derived from an EMBL/GenBank/DDBJ whole genome shotgun (WGS) entry which is preliminary data.</text>
</comment>
<feature type="region of interest" description="Disordered" evidence="3">
    <location>
        <begin position="63"/>
        <end position="98"/>
    </location>
</feature>
<evidence type="ECO:0000256" key="3">
    <source>
        <dbReference type="SAM" id="MobiDB-lite"/>
    </source>
</evidence>
<dbReference type="Proteomes" id="UP000316639">
    <property type="component" value="Unassembled WGS sequence"/>
</dbReference>
<evidence type="ECO:0000313" key="5">
    <source>
        <dbReference type="EMBL" id="TWP53534.1"/>
    </source>
</evidence>
<sequence length="296" mass="31807">MAIPLIIDTDPGVDDAFALALAARSPEVDLIGVTTVFGNVDLDHTTRNARRLLKFLGHDAPVARGEAHPRGERKKRDAGDVHGDDGLSGLAHTLPEPTRPLDERDAVTFLRDTIEGTDARVTVAAIGPLTNIAKLIEDHPATASRIGRLVVMGGGLDEGNVTSTAEFNLWSDPEAAKTVLAKANPTLVTIDLTRRCAVYADWLDLVGESGLGKILVGFAKQYREYFKGRTGKDGIVVHDAVAVAEAIVPGILETKTYHLTTDDEGALKEGPHEIDVATGTDLDALREFLKDRLMRP</sequence>
<name>A0A563F2E9_9PSEU</name>
<evidence type="ECO:0000256" key="2">
    <source>
        <dbReference type="ARBA" id="ARBA00023295"/>
    </source>
</evidence>
<dbReference type="Pfam" id="PF01156">
    <property type="entry name" value="IU_nuc_hydro"/>
    <property type="match status" value="1"/>
</dbReference>
<dbReference type="PANTHER" id="PTHR12304:SF4">
    <property type="entry name" value="URIDINE NUCLEOSIDASE"/>
    <property type="match status" value="1"/>
</dbReference>
<dbReference type="OrthoDB" id="9797882at2"/>
<dbReference type="EMBL" id="VOBR01000003">
    <property type="protein sequence ID" value="TWP53534.1"/>
    <property type="molecule type" value="Genomic_DNA"/>
</dbReference>
<dbReference type="Gene3D" id="3.90.245.10">
    <property type="entry name" value="Ribonucleoside hydrolase-like"/>
    <property type="match status" value="1"/>
</dbReference>
<feature type="domain" description="Inosine/uridine-preferring nucleoside hydrolase" evidence="4">
    <location>
        <begin position="5"/>
        <end position="284"/>
    </location>
</feature>
<evidence type="ECO:0000256" key="1">
    <source>
        <dbReference type="ARBA" id="ARBA00022801"/>
    </source>
</evidence>
<proteinExistence type="predicted"/>
<dbReference type="GO" id="GO:0006152">
    <property type="term" value="P:purine nucleoside catabolic process"/>
    <property type="evidence" value="ECO:0007669"/>
    <property type="project" value="TreeGrafter"/>
</dbReference>
<reference evidence="5 6" key="1">
    <citation type="submission" date="2019-07" db="EMBL/GenBank/DDBJ databases">
        <title>Lentzea xizangensis sp. nov., isolated from Qinghai-Tibetan Plateau Soils.</title>
        <authorList>
            <person name="Huang J."/>
        </authorList>
    </citation>
    <scope>NUCLEOTIDE SEQUENCE [LARGE SCALE GENOMIC DNA]</scope>
    <source>
        <strain evidence="5 6">FXJ1.1311</strain>
    </source>
</reference>
<dbReference type="GO" id="GO:0005829">
    <property type="term" value="C:cytosol"/>
    <property type="evidence" value="ECO:0007669"/>
    <property type="project" value="TreeGrafter"/>
</dbReference>
<dbReference type="PANTHER" id="PTHR12304">
    <property type="entry name" value="INOSINE-URIDINE PREFERRING NUCLEOSIDE HYDROLASE"/>
    <property type="match status" value="1"/>
</dbReference>
<gene>
    <name evidence="5" type="ORF">FKR81_06170</name>
</gene>
<dbReference type="SUPFAM" id="SSF53590">
    <property type="entry name" value="Nucleoside hydrolase"/>
    <property type="match status" value="1"/>
</dbReference>
<keyword evidence="6" id="KW-1185">Reference proteome</keyword>
<keyword evidence="1 5" id="KW-0378">Hydrolase</keyword>
<dbReference type="InterPro" id="IPR001910">
    <property type="entry name" value="Inosine/uridine_hydrolase_dom"/>
</dbReference>
<dbReference type="InterPro" id="IPR023186">
    <property type="entry name" value="IUNH"/>
</dbReference>
<evidence type="ECO:0000259" key="4">
    <source>
        <dbReference type="Pfam" id="PF01156"/>
    </source>
</evidence>
<dbReference type="GO" id="GO:0008477">
    <property type="term" value="F:purine nucleosidase activity"/>
    <property type="evidence" value="ECO:0007669"/>
    <property type="project" value="TreeGrafter"/>
</dbReference>
<organism evidence="5 6">
    <name type="scientific">Lentzea tibetensis</name>
    <dbReference type="NCBI Taxonomy" id="2591470"/>
    <lineage>
        <taxon>Bacteria</taxon>
        <taxon>Bacillati</taxon>
        <taxon>Actinomycetota</taxon>
        <taxon>Actinomycetes</taxon>
        <taxon>Pseudonocardiales</taxon>
        <taxon>Pseudonocardiaceae</taxon>
        <taxon>Lentzea</taxon>
    </lineage>
</organism>